<evidence type="ECO:0000313" key="7">
    <source>
        <dbReference type="EMBL" id="CAH1784301.1"/>
    </source>
</evidence>
<dbReference type="PANTHER" id="PTHR44360">
    <property type="entry name" value="DNAJ HOMOLOG SUBFAMILY B MEMBER 9"/>
    <property type="match status" value="1"/>
</dbReference>
<gene>
    <name evidence="7" type="ORF">OFUS_LOCUS10525</name>
</gene>
<keyword evidence="8" id="KW-1185">Reference proteome</keyword>
<name>A0A8J1XG88_OWEFU</name>
<evidence type="ECO:0000256" key="6">
    <source>
        <dbReference type="SAM" id="MobiDB-lite"/>
    </source>
</evidence>
<evidence type="ECO:0000256" key="1">
    <source>
        <dbReference type="ARBA" id="ARBA00023186"/>
    </source>
</evidence>
<comment type="function">
    <text evidence="4">Co-chaperone for Hsp70 protein HSPA5/BiP that acts as a key repressor of the ERN1/IRE1-mediated unfolded protein response (UPR). J domain-containing co-chaperones stimulate the ATPase activity of Hsp70 proteins and are required for efficient substrate recognition by Hsp70 proteins. In the unstressed endoplasmic reticulum, interacts with the luminal region of ERN1/IRE1 and selectively recruits HSPA5/BiP: HSPA5/BiP disrupts the dimerization of the active ERN1/IRE1 luminal region, thereby inactivating ERN1/IRE1. Also involved in endoplasmic reticulum-associated degradation (ERAD) of misfolded proteins. Required for survival of B-cell progenitors and normal antibody production.</text>
</comment>
<dbReference type="InterPro" id="IPR001623">
    <property type="entry name" value="DnaJ_domain"/>
</dbReference>
<dbReference type="PROSITE" id="PS50076">
    <property type="entry name" value="DNAJ_2"/>
    <property type="match status" value="1"/>
</dbReference>
<dbReference type="GO" id="GO:0005783">
    <property type="term" value="C:endoplasmic reticulum"/>
    <property type="evidence" value="ECO:0007669"/>
    <property type="project" value="TreeGrafter"/>
</dbReference>
<reference evidence="7" key="1">
    <citation type="submission" date="2022-03" db="EMBL/GenBank/DDBJ databases">
        <authorList>
            <person name="Martin C."/>
        </authorList>
    </citation>
    <scope>NUCLEOTIDE SEQUENCE</scope>
</reference>
<dbReference type="GO" id="GO:0051087">
    <property type="term" value="F:protein-folding chaperone binding"/>
    <property type="evidence" value="ECO:0007669"/>
    <property type="project" value="TreeGrafter"/>
</dbReference>
<dbReference type="OrthoDB" id="10250354at2759"/>
<organism evidence="7 8">
    <name type="scientific">Owenia fusiformis</name>
    <name type="common">Polychaete worm</name>
    <dbReference type="NCBI Taxonomy" id="6347"/>
    <lineage>
        <taxon>Eukaryota</taxon>
        <taxon>Metazoa</taxon>
        <taxon>Spiralia</taxon>
        <taxon>Lophotrochozoa</taxon>
        <taxon>Annelida</taxon>
        <taxon>Polychaeta</taxon>
        <taxon>Sedentaria</taxon>
        <taxon>Canalipalpata</taxon>
        <taxon>Sabellida</taxon>
        <taxon>Oweniida</taxon>
        <taxon>Oweniidae</taxon>
        <taxon>Owenia</taxon>
    </lineage>
</organism>
<dbReference type="SMART" id="SM00271">
    <property type="entry name" value="DnaJ"/>
    <property type="match status" value="1"/>
</dbReference>
<dbReference type="PROSITE" id="PS00636">
    <property type="entry name" value="DNAJ_1"/>
    <property type="match status" value="1"/>
</dbReference>
<dbReference type="CDD" id="cd06257">
    <property type="entry name" value="DnaJ"/>
    <property type="match status" value="1"/>
</dbReference>
<dbReference type="InterPro" id="IPR018253">
    <property type="entry name" value="DnaJ_domain_CS"/>
</dbReference>
<feature type="region of interest" description="Disordered" evidence="6">
    <location>
        <begin position="227"/>
        <end position="259"/>
    </location>
</feature>
<sequence length="273" mass="31197">MAQNQSSWRLDHFFDNKEGFTMKCDTYVILGTFYGIAVILDSTLGKKSKDYYELLGVKRTASEKEIKKAFRKLAVKYHPDKNKDDPKAAEETFIEIAKAYEVLSDKDKRRQYDQFGESAFENGGQGYGGQGFDFNFDDFFKGFDSHFEHHNTAHNGRGHFDDFDSFFNFDNLFDDDDFGGFGDDDDHFGGGNGFHYDFGGDDLFASMDDMFGDHHHHNFHQEVHNNHHQQAHQAHARAQTVHRQSQSSHSGGRSCKTVTQRVGNMVSTHTVCT</sequence>
<evidence type="ECO:0000256" key="4">
    <source>
        <dbReference type="ARBA" id="ARBA00045428"/>
    </source>
</evidence>
<dbReference type="Proteomes" id="UP000749559">
    <property type="component" value="Unassembled WGS sequence"/>
</dbReference>
<dbReference type="AlphaFoldDB" id="A0A8J1XG88"/>
<keyword evidence="1" id="KW-0143">Chaperone</keyword>
<dbReference type="GO" id="GO:0036503">
    <property type="term" value="P:ERAD pathway"/>
    <property type="evidence" value="ECO:0007669"/>
    <property type="project" value="TreeGrafter"/>
</dbReference>
<dbReference type="PRINTS" id="PR00625">
    <property type="entry name" value="JDOMAIN"/>
</dbReference>
<evidence type="ECO:0000256" key="3">
    <source>
        <dbReference type="ARBA" id="ARBA00041533"/>
    </source>
</evidence>
<dbReference type="GO" id="GO:0051787">
    <property type="term" value="F:misfolded protein binding"/>
    <property type="evidence" value="ECO:0007669"/>
    <property type="project" value="TreeGrafter"/>
</dbReference>
<dbReference type="PANTHER" id="PTHR44360:SF1">
    <property type="entry name" value="DNAJ HOMOLOG SUBFAMILY B MEMBER 9"/>
    <property type="match status" value="1"/>
</dbReference>
<dbReference type="InterPro" id="IPR036869">
    <property type="entry name" value="J_dom_sf"/>
</dbReference>
<protein>
    <recommendedName>
        <fullName evidence="2">DnaJ homolog subfamily B member 9</fullName>
    </recommendedName>
    <alternativeName>
        <fullName evidence="3">Endoplasmic reticulum DNA J domain-containing protein 4</fullName>
    </alternativeName>
</protein>
<dbReference type="Pfam" id="PF00226">
    <property type="entry name" value="DnaJ"/>
    <property type="match status" value="1"/>
</dbReference>
<comment type="caution">
    <text evidence="7">The sequence shown here is derived from an EMBL/GenBank/DDBJ whole genome shotgun (WGS) entry which is preliminary data.</text>
</comment>
<evidence type="ECO:0000256" key="2">
    <source>
        <dbReference type="ARBA" id="ARBA00040158"/>
    </source>
</evidence>
<evidence type="ECO:0000256" key="5">
    <source>
        <dbReference type="ARBA" id="ARBA00046365"/>
    </source>
</evidence>
<dbReference type="EMBL" id="CAIIXF020000005">
    <property type="protein sequence ID" value="CAH1784301.1"/>
    <property type="molecule type" value="Genomic_DNA"/>
</dbReference>
<dbReference type="SUPFAM" id="SSF46565">
    <property type="entry name" value="Chaperone J-domain"/>
    <property type="match status" value="1"/>
</dbReference>
<accession>A0A8J1XG88</accession>
<proteinExistence type="predicted"/>
<dbReference type="InterPro" id="IPR051948">
    <property type="entry name" value="Hsp70_co-chaperone_J-domain"/>
</dbReference>
<feature type="compositionally biased region" description="Low complexity" evidence="6">
    <location>
        <begin position="231"/>
        <end position="254"/>
    </location>
</feature>
<dbReference type="Gene3D" id="1.10.287.110">
    <property type="entry name" value="DnaJ domain"/>
    <property type="match status" value="1"/>
</dbReference>
<evidence type="ECO:0000313" key="8">
    <source>
        <dbReference type="Proteomes" id="UP000749559"/>
    </source>
</evidence>
<comment type="subunit">
    <text evidence="5">Interacts with HSPA5/BiP; interaction is direct. Interacts with ERN1/IRE1 (via the luminal region). Interacts with DERL1.</text>
</comment>